<feature type="compositionally biased region" description="Low complexity" evidence="2">
    <location>
        <begin position="419"/>
        <end position="438"/>
    </location>
</feature>
<dbReference type="InterPro" id="IPR038973">
    <property type="entry name" value="MutL/Mlh/Pms-like"/>
</dbReference>
<evidence type="ECO:0000256" key="1">
    <source>
        <dbReference type="ARBA" id="ARBA00006082"/>
    </source>
</evidence>
<dbReference type="Gene3D" id="3.30.565.10">
    <property type="entry name" value="Histidine kinase-like ATPase, C-terminal domain"/>
    <property type="match status" value="1"/>
</dbReference>
<dbReference type="GO" id="GO:0016887">
    <property type="term" value="F:ATP hydrolysis activity"/>
    <property type="evidence" value="ECO:0007669"/>
    <property type="project" value="InterPro"/>
</dbReference>
<dbReference type="SMART" id="SM00853">
    <property type="entry name" value="MutL_C"/>
    <property type="match status" value="1"/>
</dbReference>
<dbReference type="PANTHER" id="PTHR10073">
    <property type="entry name" value="DNA MISMATCH REPAIR PROTEIN MLH, PMS, MUTL"/>
    <property type="match status" value="1"/>
</dbReference>
<dbReference type="GO" id="GO:0032300">
    <property type="term" value="C:mismatch repair complex"/>
    <property type="evidence" value="ECO:0007669"/>
    <property type="project" value="InterPro"/>
</dbReference>
<protein>
    <recommendedName>
        <fullName evidence="3">MutL C-terminal dimerisation domain-containing protein</fullName>
    </recommendedName>
</protein>
<dbReference type="OrthoDB" id="429932at2759"/>
<dbReference type="GO" id="GO:0140664">
    <property type="term" value="F:ATP-dependent DNA damage sensor activity"/>
    <property type="evidence" value="ECO:0007669"/>
    <property type="project" value="InterPro"/>
</dbReference>
<dbReference type="SUPFAM" id="SSF55874">
    <property type="entry name" value="ATPase domain of HSP90 chaperone/DNA topoisomerase II/histidine kinase"/>
    <property type="match status" value="1"/>
</dbReference>
<proteinExistence type="inferred from homology"/>
<feature type="region of interest" description="Disordered" evidence="2">
    <location>
        <begin position="565"/>
        <end position="590"/>
    </location>
</feature>
<dbReference type="Gene3D" id="3.30.1540.20">
    <property type="entry name" value="MutL, C-terminal domain, dimerisation subdomain"/>
    <property type="match status" value="1"/>
</dbReference>
<dbReference type="Pfam" id="PF13589">
    <property type="entry name" value="HATPase_c_3"/>
    <property type="match status" value="1"/>
</dbReference>
<dbReference type="InterPro" id="IPR036890">
    <property type="entry name" value="HATPase_C_sf"/>
</dbReference>
<dbReference type="GO" id="GO:0006298">
    <property type="term" value="P:mismatch repair"/>
    <property type="evidence" value="ECO:0007669"/>
    <property type="project" value="InterPro"/>
</dbReference>
<feature type="non-terminal residue" evidence="4">
    <location>
        <position position="1"/>
    </location>
</feature>
<dbReference type="Proteomes" id="UP000233524">
    <property type="component" value="Unassembled WGS sequence"/>
</dbReference>
<evidence type="ECO:0000313" key="5">
    <source>
        <dbReference type="Proteomes" id="UP000233524"/>
    </source>
</evidence>
<feature type="compositionally biased region" description="Polar residues" evidence="2">
    <location>
        <begin position="467"/>
        <end position="476"/>
    </location>
</feature>
<dbReference type="EMBL" id="NLAX01001584">
    <property type="protein sequence ID" value="PKS05564.1"/>
    <property type="molecule type" value="Genomic_DNA"/>
</dbReference>
<dbReference type="SUPFAM" id="SSF118116">
    <property type="entry name" value="DNA mismatch repair protein MutL"/>
    <property type="match status" value="1"/>
</dbReference>
<evidence type="ECO:0000256" key="2">
    <source>
        <dbReference type="SAM" id="MobiDB-lite"/>
    </source>
</evidence>
<dbReference type="Pfam" id="PF08676">
    <property type="entry name" value="MutL_C"/>
    <property type="match status" value="1"/>
</dbReference>
<evidence type="ECO:0000313" key="4">
    <source>
        <dbReference type="EMBL" id="PKS05564.1"/>
    </source>
</evidence>
<organism evidence="4 5">
    <name type="scientific">Lomentospora prolificans</name>
    <dbReference type="NCBI Taxonomy" id="41688"/>
    <lineage>
        <taxon>Eukaryota</taxon>
        <taxon>Fungi</taxon>
        <taxon>Dikarya</taxon>
        <taxon>Ascomycota</taxon>
        <taxon>Pezizomycotina</taxon>
        <taxon>Sordariomycetes</taxon>
        <taxon>Hypocreomycetidae</taxon>
        <taxon>Microascales</taxon>
        <taxon>Microascaceae</taxon>
        <taxon>Lomentospora</taxon>
    </lineage>
</organism>
<dbReference type="FunCoup" id="A0A2N3MZF1">
    <property type="interactions" value="436"/>
</dbReference>
<comment type="similarity">
    <text evidence="1">Belongs to the DNA mismatch repair MutL/HexB family.</text>
</comment>
<dbReference type="InterPro" id="IPR014790">
    <property type="entry name" value="MutL_C"/>
</dbReference>
<feature type="domain" description="MutL C-terminal dimerisation" evidence="3">
    <location>
        <begin position="610"/>
        <end position="804"/>
    </location>
</feature>
<dbReference type="STRING" id="41688.A0A2N3MZF1"/>
<dbReference type="AlphaFoldDB" id="A0A2N3MZF1"/>
<sequence length="862" mass="93762">ALPAMSIRLLPRHVSEKIQSSVIITSLNDAVSGLVKNSLDADATSINVSVDYAKATCTVEDDGVGIPPQDFRLDGGLGKPHHTSKQDNKLECHGANGDFLAAVATLSLLTITSHHYQHHSHNAVGFHNSAVLFRNTPALPDQRLLTFNHGTRVSVRDLFGSMPVRVKQRPAAGDRPAIEKEWRRLLRELLGLLLAWHGPVSIHLKELGSGFEARLRPSKVGPGSTSSTGDRDIVTRVSRGLTQVGFADATDAGSWERVSASGGGLSIRGCISLNPIASRRSQFICLGILPIPSELGGSILYDEVNRVFANSSFALLNDDATGSQPLHTQGTQSGFPVTQRPKRSVDRFPMFFFQVNTSSKSNMARYNLDQFMDQNHRIEAVTDLLKAICYEFLKKHNFGPRGGQSVSFESLRSHRGRDGSPASSTSRPRPRATPTGGSRKTGAATTATGPVSAFDLWSRVKVGKPPQKQSGDTASANKEHGAPEDGLPTKAPMLTKSGHFLRPPFADTSTPAQSRHFGKGGSVSQNSGTGLVPSLSHDRSRKEVPGDWIDDILKKWKNPVFEPSEPPIPRSYNEEGPPGATACRGTLGRGPATISLQSHVSRESLKHAEVISQVDKKFILARIPHITTSTATPTSSILLIIDQHAADERIRLESLTRTYFSPSPSGHLVANTEPLPTPIQFEVPRSEGKLLHRFREHFASWGILYSVDPAVTAVRDPQAAKVTVPSLPPSIVERCRQEARLLIDLLRAEIWKLDERPPAPWAPREADSRDPNAWVSLFGGCPRGILDLLNSRACRSAIMFNDPLTNDECARIITELTKCAFPFQCAHGRPSMAPILDLGDSNGSSTSFEGPEVSWKEWLAGR</sequence>
<reference evidence="4 5" key="1">
    <citation type="journal article" date="2017" name="G3 (Bethesda)">
        <title>First Draft Genome Sequence of the Pathogenic Fungus Lomentospora prolificans (Formerly Scedosporium prolificans).</title>
        <authorList>
            <person name="Luo R."/>
            <person name="Zimin A."/>
            <person name="Workman R."/>
            <person name="Fan Y."/>
            <person name="Pertea G."/>
            <person name="Grossman N."/>
            <person name="Wear M.P."/>
            <person name="Jia B."/>
            <person name="Miller H."/>
            <person name="Casadevall A."/>
            <person name="Timp W."/>
            <person name="Zhang S.X."/>
            <person name="Salzberg S.L."/>
        </authorList>
    </citation>
    <scope>NUCLEOTIDE SEQUENCE [LARGE SCALE GENOMIC DNA]</scope>
    <source>
        <strain evidence="4 5">JHH-5317</strain>
    </source>
</reference>
<dbReference type="GO" id="GO:0005524">
    <property type="term" value="F:ATP binding"/>
    <property type="evidence" value="ECO:0007669"/>
    <property type="project" value="InterPro"/>
</dbReference>
<dbReference type="InParanoid" id="A0A2N3MZF1"/>
<keyword evidence="5" id="KW-1185">Reference proteome</keyword>
<dbReference type="VEuPathDB" id="FungiDB:jhhlp_008082"/>
<name>A0A2N3MZF1_9PEZI</name>
<feature type="region of interest" description="Disordered" evidence="2">
    <location>
        <begin position="404"/>
        <end position="543"/>
    </location>
</feature>
<dbReference type="PANTHER" id="PTHR10073:SF47">
    <property type="entry name" value="DNA MISMATCH REPAIR PROTEIN MLH3"/>
    <property type="match status" value="1"/>
</dbReference>
<gene>
    <name evidence="4" type="ORF">jhhlp_008082</name>
</gene>
<accession>A0A2N3MZF1</accession>
<dbReference type="InterPro" id="IPR042120">
    <property type="entry name" value="MutL_C_dimsub"/>
</dbReference>
<comment type="caution">
    <text evidence="4">The sequence shown here is derived from an EMBL/GenBank/DDBJ whole genome shotgun (WGS) entry which is preliminary data.</text>
</comment>
<evidence type="ECO:0000259" key="3">
    <source>
        <dbReference type="SMART" id="SM00853"/>
    </source>
</evidence>
<dbReference type="InterPro" id="IPR037198">
    <property type="entry name" value="MutL_C_sf"/>
</dbReference>